<accession>A0A328ELX2</accession>
<evidence type="ECO:0000313" key="2">
    <source>
        <dbReference type="EMBL" id="RAL70840.1"/>
    </source>
</evidence>
<organism evidence="1 4">
    <name type="scientific">Dehalococcoides mccartyi</name>
    <dbReference type="NCBI Taxonomy" id="61435"/>
    <lineage>
        <taxon>Bacteria</taxon>
        <taxon>Bacillati</taxon>
        <taxon>Chloroflexota</taxon>
        <taxon>Dehalococcoidia</taxon>
        <taxon>Dehalococcoidales</taxon>
        <taxon>Dehalococcoidaceae</taxon>
        <taxon>Dehalococcoides</taxon>
    </lineage>
</organism>
<reference evidence="3 4" key="1">
    <citation type="submission" date="2018-05" db="EMBL/GenBank/DDBJ databases">
        <title>Draft genome sequences of Dehalococcoides mccartyi strains RC and KS.</title>
        <authorList>
            <person name="Higgins S.A."/>
            <person name="Padilla-Crespo E."/>
            <person name="Loeffler F.E."/>
        </authorList>
    </citation>
    <scope>NUCLEOTIDE SEQUENCE [LARGE SCALE GENOMIC DNA]</scope>
    <source>
        <strain evidence="2 3">KS</strain>
        <strain evidence="1 4">RC</strain>
    </source>
</reference>
<dbReference type="EMBL" id="QGLC01000009">
    <property type="protein sequence ID" value="RAL69527.1"/>
    <property type="molecule type" value="Genomic_DNA"/>
</dbReference>
<evidence type="ECO:0000313" key="4">
    <source>
        <dbReference type="Proteomes" id="UP000249146"/>
    </source>
</evidence>
<dbReference type="EMBL" id="QGLD01000008">
    <property type="protein sequence ID" value="RAL70840.1"/>
    <property type="molecule type" value="Genomic_DNA"/>
</dbReference>
<comment type="caution">
    <text evidence="1">The sequence shown here is derived from an EMBL/GenBank/DDBJ whole genome shotgun (WGS) entry which is preliminary data.</text>
</comment>
<dbReference type="Proteomes" id="UP000248786">
    <property type="component" value="Unassembled WGS sequence"/>
</dbReference>
<evidence type="ECO:0000313" key="3">
    <source>
        <dbReference type="Proteomes" id="UP000248786"/>
    </source>
</evidence>
<dbReference type="AlphaFoldDB" id="A0A328ELX2"/>
<gene>
    <name evidence="2" type="ORF">C1G86_0506</name>
    <name evidence="1" type="ORF">C1G87_0517</name>
</gene>
<name>A0A328ELX2_9CHLR</name>
<sequence>MMALLVSARLLSDIGLIISQTSPKYHLLAHRRGLKCVF</sequence>
<proteinExistence type="predicted"/>
<dbReference type="Proteomes" id="UP000249146">
    <property type="component" value="Unassembled WGS sequence"/>
</dbReference>
<evidence type="ECO:0000313" key="1">
    <source>
        <dbReference type="EMBL" id="RAL69527.1"/>
    </source>
</evidence>
<protein>
    <submittedName>
        <fullName evidence="1">Uncharacterized protein</fullName>
    </submittedName>
</protein>